<dbReference type="Proteomes" id="UP000814140">
    <property type="component" value="Unassembled WGS sequence"/>
</dbReference>
<evidence type="ECO:0000313" key="1">
    <source>
        <dbReference type="EMBL" id="KAI0061728.1"/>
    </source>
</evidence>
<protein>
    <submittedName>
        <fullName evidence="1">Cytochrome P450</fullName>
    </submittedName>
</protein>
<organism evidence="1 2">
    <name type="scientific">Artomyces pyxidatus</name>
    <dbReference type="NCBI Taxonomy" id="48021"/>
    <lineage>
        <taxon>Eukaryota</taxon>
        <taxon>Fungi</taxon>
        <taxon>Dikarya</taxon>
        <taxon>Basidiomycota</taxon>
        <taxon>Agaricomycotina</taxon>
        <taxon>Agaricomycetes</taxon>
        <taxon>Russulales</taxon>
        <taxon>Auriscalpiaceae</taxon>
        <taxon>Artomyces</taxon>
    </lineage>
</organism>
<gene>
    <name evidence="1" type="ORF">BV25DRAFT_1826453</name>
</gene>
<dbReference type="EMBL" id="MU277211">
    <property type="protein sequence ID" value="KAI0061728.1"/>
    <property type="molecule type" value="Genomic_DNA"/>
</dbReference>
<name>A0ACB8SZS0_9AGAM</name>
<reference evidence="1" key="2">
    <citation type="journal article" date="2022" name="New Phytol.">
        <title>Evolutionary transition to the ectomycorrhizal habit in the genomes of a hyperdiverse lineage of mushroom-forming fungi.</title>
        <authorList>
            <person name="Looney B."/>
            <person name="Miyauchi S."/>
            <person name="Morin E."/>
            <person name="Drula E."/>
            <person name="Courty P.E."/>
            <person name="Kohler A."/>
            <person name="Kuo A."/>
            <person name="LaButti K."/>
            <person name="Pangilinan J."/>
            <person name="Lipzen A."/>
            <person name="Riley R."/>
            <person name="Andreopoulos W."/>
            <person name="He G."/>
            <person name="Johnson J."/>
            <person name="Nolan M."/>
            <person name="Tritt A."/>
            <person name="Barry K.W."/>
            <person name="Grigoriev I.V."/>
            <person name="Nagy L.G."/>
            <person name="Hibbett D."/>
            <person name="Henrissat B."/>
            <person name="Matheny P.B."/>
            <person name="Labbe J."/>
            <person name="Martin F.M."/>
        </authorList>
    </citation>
    <scope>NUCLEOTIDE SEQUENCE</scope>
    <source>
        <strain evidence="1">HHB10654</strain>
    </source>
</reference>
<keyword evidence="2" id="KW-1185">Reference proteome</keyword>
<proteinExistence type="predicted"/>
<comment type="caution">
    <text evidence="1">The sequence shown here is derived from an EMBL/GenBank/DDBJ whole genome shotgun (WGS) entry which is preliminary data.</text>
</comment>
<evidence type="ECO:0000313" key="2">
    <source>
        <dbReference type="Proteomes" id="UP000814140"/>
    </source>
</evidence>
<sequence length="516" mass="57532">MLLLDFLALGVAFALATAYLTKRRRRGLPLPPGPKPLPLVGNLFDFPTQKPWVTYDKWGKTYGDILSLNALGNTIVVVNSAHVARELLDKRGTVYSDRPTVPFLDMMGMDFHLALAHYPHPWRVRRKLIDRSFRHSAMLQYRGVQTTKSHQFLKQLLDSPEAFPSHITHCIGSMLMTIAYDYEIKESNDHYMAINDEATRIATESFLPGAAIVNNLPFLKHFPGWLPGMGFKARAERGCELYKEIVNMPFAHVKLQMRNGTARPSFTADNLTAYQALLGPGDQGIHMETEIKNAAATLYAAGIDTTGTTVNTFFLMLASYPDVQLKAQAELDAVVGRDRLPDWEDHDQLPYIEAVCKELMRWQPATPLGVAHATTEDDVYEGYFIPKGTIVFANTWAMLQDPSVYPSPQTFNPDRHLDSEGQVIDDPLLSSAFGFGRRVCPGRHVAESTLWFLVASVLATFNVSKAVDDLGQEIPIEVDFSDGLVSMPKPFKCSIAVRDDLARQHIQAIAIAAKKA</sequence>
<reference evidence="1" key="1">
    <citation type="submission" date="2021-03" db="EMBL/GenBank/DDBJ databases">
        <authorList>
            <consortium name="DOE Joint Genome Institute"/>
            <person name="Ahrendt S."/>
            <person name="Looney B.P."/>
            <person name="Miyauchi S."/>
            <person name="Morin E."/>
            <person name="Drula E."/>
            <person name="Courty P.E."/>
            <person name="Chicoki N."/>
            <person name="Fauchery L."/>
            <person name="Kohler A."/>
            <person name="Kuo A."/>
            <person name="Labutti K."/>
            <person name="Pangilinan J."/>
            <person name="Lipzen A."/>
            <person name="Riley R."/>
            <person name="Andreopoulos W."/>
            <person name="He G."/>
            <person name="Johnson J."/>
            <person name="Barry K.W."/>
            <person name="Grigoriev I.V."/>
            <person name="Nagy L."/>
            <person name="Hibbett D."/>
            <person name="Henrissat B."/>
            <person name="Matheny P.B."/>
            <person name="Labbe J."/>
            <person name="Martin F."/>
        </authorList>
    </citation>
    <scope>NUCLEOTIDE SEQUENCE</scope>
    <source>
        <strain evidence="1">HHB10654</strain>
    </source>
</reference>
<accession>A0ACB8SZS0</accession>